<gene>
    <name evidence="3" type="ORF">AB0C36_11215</name>
</gene>
<sequence>MYATRFAAGTAMAAALLASAAPAAVANDGRTVPYVHATPGNVQPGQTVQLVLTCPTEAATADGTSQAGTIHFGSATKGVFTGTLQVHAAVPAGQYTVTANCSSAAPSGKSAEKSEKSTEKSAGKAVTTTTTVVVTTTTTTTATTHPATVTGPVRTGFGGAAGGPDSTQIAIGTTLAAAALGTATLMLRRRAANRA</sequence>
<name>A0ABV3DE94_9ACTN</name>
<keyword evidence="2" id="KW-0732">Signal</keyword>
<dbReference type="RefSeq" id="WP_358352420.1">
    <property type="nucleotide sequence ID" value="NZ_JBEZFP010000021.1"/>
</dbReference>
<evidence type="ECO:0000313" key="4">
    <source>
        <dbReference type="Proteomes" id="UP001551482"/>
    </source>
</evidence>
<evidence type="ECO:0000313" key="3">
    <source>
        <dbReference type="EMBL" id="MEU8134071.1"/>
    </source>
</evidence>
<feature type="compositionally biased region" description="Basic and acidic residues" evidence="1">
    <location>
        <begin position="110"/>
        <end position="122"/>
    </location>
</feature>
<feature type="region of interest" description="Disordered" evidence="1">
    <location>
        <begin position="101"/>
        <end position="125"/>
    </location>
</feature>
<keyword evidence="4" id="KW-1185">Reference proteome</keyword>
<feature type="chain" id="PRO_5045964713" evidence="2">
    <location>
        <begin position="27"/>
        <end position="195"/>
    </location>
</feature>
<accession>A0ABV3DE94</accession>
<evidence type="ECO:0000256" key="1">
    <source>
        <dbReference type="SAM" id="MobiDB-lite"/>
    </source>
</evidence>
<dbReference type="Proteomes" id="UP001551482">
    <property type="component" value="Unassembled WGS sequence"/>
</dbReference>
<dbReference type="EMBL" id="JBEZFP010000021">
    <property type="protein sequence ID" value="MEU8134071.1"/>
    <property type="molecule type" value="Genomic_DNA"/>
</dbReference>
<organism evidence="3 4">
    <name type="scientific">Streptodolium elevatio</name>
    <dbReference type="NCBI Taxonomy" id="3157996"/>
    <lineage>
        <taxon>Bacteria</taxon>
        <taxon>Bacillati</taxon>
        <taxon>Actinomycetota</taxon>
        <taxon>Actinomycetes</taxon>
        <taxon>Kitasatosporales</taxon>
        <taxon>Streptomycetaceae</taxon>
        <taxon>Streptodolium</taxon>
    </lineage>
</organism>
<protein>
    <submittedName>
        <fullName evidence="3">Uncharacterized protein</fullName>
    </submittedName>
</protein>
<evidence type="ECO:0000256" key="2">
    <source>
        <dbReference type="SAM" id="SignalP"/>
    </source>
</evidence>
<comment type="caution">
    <text evidence="3">The sequence shown here is derived from an EMBL/GenBank/DDBJ whole genome shotgun (WGS) entry which is preliminary data.</text>
</comment>
<feature type="signal peptide" evidence="2">
    <location>
        <begin position="1"/>
        <end position="26"/>
    </location>
</feature>
<reference evidence="3 4" key="1">
    <citation type="submission" date="2024-06" db="EMBL/GenBank/DDBJ databases">
        <title>The Natural Products Discovery Center: Release of the First 8490 Sequenced Strains for Exploring Actinobacteria Biosynthetic Diversity.</title>
        <authorList>
            <person name="Kalkreuter E."/>
            <person name="Kautsar S.A."/>
            <person name="Yang D."/>
            <person name="Bader C.D."/>
            <person name="Teijaro C.N."/>
            <person name="Fluegel L."/>
            <person name="Davis C.M."/>
            <person name="Simpson J.R."/>
            <person name="Lauterbach L."/>
            <person name="Steele A.D."/>
            <person name="Gui C."/>
            <person name="Meng S."/>
            <person name="Li G."/>
            <person name="Viehrig K."/>
            <person name="Ye F."/>
            <person name="Su P."/>
            <person name="Kiefer A.F."/>
            <person name="Nichols A."/>
            <person name="Cepeda A.J."/>
            <person name="Yan W."/>
            <person name="Fan B."/>
            <person name="Jiang Y."/>
            <person name="Adhikari A."/>
            <person name="Zheng C.-J."/>
            <person name="Schuster L."/>
            <person name="Cowan T.M."/>
            <person name="Smanski M.J."/>
            <person name="Chevrette M.G."/>
            <person name="De Carvalho L.P.S."/>
            <person name="Shen B."/>
        </authorList>
    </citation>
    <scope>NUCLEOTIDE SEQUENCE [LARGE SCALE GENOMIC DNA]</scope>
    <source>
        <strain evidence="3 4">NPDC048946</strain>
    </source>
</reference>
<proteinExistence type="predicted"/>